<sequence length="318" mass="34063">MDISSEHSVTEQVVAKAAGSGYAFDSPLLPPPPMAPLSKPLSPPPPPPPMSAIISPSATVIPFFAKPPQFAQPVLPPPFSFAIPPPVIPGSVANMLHSQQQAATCSSVSSLQPPNHQYSSPIKEPMNYVSKKAAVTAGPIHPQRPVTVNLDFIKTVSFRQFRNMAAPNRAPVTTDFTTPPPPVPFVPAKQTALPAFSVNQPPPTIQQNTPIVSVASKENQIYSIRQQPKMLNNDSTNFADFSTNHVEPKIVQQNLSFPTPPPPFPSLPNFSVPPPSTSQGIPSQLHQLPNTNSYQMPPPISKIGNNIPTPIALKIPTI</sequence>
<dbReference type="AlphaFoldDB" id="A0A915DEN6"/>
<evidence type="ECO:0000256" key="1">
    <source>
        <dbReference type="SAM" id="MobiDB-lite"/>
    </source>
</evidence>
<organism evidence="2 3">
    <name type="scientific">Ditylenchus dipsaci</name>
    <dbReference type="NCBI Taxonomy" id="166011"/>
    <lineage>
        <taxon>Eukaryota</taxon>
        <taxon>Metazoa</taxon>
        <taxon>Ecdysozoa</taxon>
        <taxon>Nematoda</taxon>
        <taxon>Chromadorea</taxon>
        <taxon>Rhabditida</taxon>
        <taxon>Tylenchina</taxon>
        <taxon>Tylenchomorpha</taxon>
        <taxon>Sphaerularioidea</taxon>
        <taxon>Anguinidae</taxon>
        <taxon>Anguininae</taxon>
        <taxon>Ditylenchus</taxon>
    </lineage>
</organism>
<dbReference type="Proteomes" id="UP000887574">
    <property type="component" value="Unplaced"/>
</dbReference>
<protein>
    <submittedName>
        <fullName evidence="3">Uncharacterized protein</fullName>
    </submittedName>
</protein>
<evidence type="ECO:0000313" key="2">
    <source>
        <dbReference type="Proteomes" id="UP000887574"/>
    </source>
</evidence>
<proteinExistence type="predicted"/>
<feature type="region of interest" description="Disordered" evidence="1">
    <location>
        <begin position="253"/>
        <end position="284"/>
    </location>
</feature>
<name>A0A915DEN6_9BILA</name>
<feature type="region of interest" description="Disordered" evidence="1">
    <location>
        <begin position="29"/>
        <end position="50"/>
    </location>
</feature>
<accession>A0A915DEN6</accession>
<evidence type="ECO:0000313" key="3">
    <source>
        <dbReference type="WBParaSite" id="jg19081"/>
    </source>
</evidence>
<feature type="compositionally biased region" description="Pro residues" evidence="1">
    <location>
        <begin position="258"/>
        <end position="276"/>
    </location>
</feature>
<dbReference type="WBParaSite" id="jg19081">
    <property type="protein sequence ID" value="jg19081"/>
    <property type="gene ID" value="jg19081"/>
</dbReference>
<reference evidence="3" key="1">
    <citation type="submission" date="2022-11" db="UniProtKB">
        <authorList>
            <consortium name="WormBaseParasite"/>
        </authorList>
    </citation>
    <scope>IDENTIFICATION</scope>
</reference>
<keyword evidence="2" id="KW-1185">Reference proteome</keyword>